<evidence type="ECO:0000256" key="1">
    <source>
        <dbReference type="ARBA" id="ARBA00009075"/>
    </source>
</evidence>
<dbReference type="Proteomes" id="UP000218676">
    <property type="component" value="Chromosome 1"/>
</dbReference>
<dbReference type="AlphaFoldDB" id="A0A1V1V9I9"/>
<reference evidence="5" key="1">
    <citation type="journal article" date="2017" name="Genome Announc.">
        <title>Whole-Genome Sequence of Photobacterium damselae subsp. piscicida Strain 91-197, Isolated from Hybrid Striped Bass (Morone sp.) in the United States.</title>
        <authorList>
            <person name="Teru Y."/>
            <person name="Hikima J."/>
            <person name="Kono T."/>
            <person name="Sakai M."/>
            <person name="Takano T."/>
            <person name="Hawke J.P."/>
            <person name="Takeyama H."/>
            <person name="Aoki T."/>
        </authorList>
    </citation>
    <scope>NUCLEOTIDE SEQUENCE</scope>
    <source>
        <strain evidence="5">91-197</strain>
    </source>
</reference>
<dbReference type="GO" id="GO:0015772">
    <property type="term" value="P:oligosaccharide transport"/>
    <property type="evidence" value="ECO:0007669"/>
    <property type="project" value="TreeGrafter"/>
</dbReference>
<comment type="similarity">
    <text evidence="1">Belongs to the outer membrane porin (Opr) (TC 1.B.25) family.</text>
</comment>
<dbReference type="InterPro" id="IPR023614">
    <property type="entry name" value="Porin_dom_sf"/>
</dbReference>
<protein>
    <submittedName>
        <fullName evidence="5 6">Porin</fullName>
    </submittedName>
</protein>
<feature type="chain" id="PRO_5041531050" evidence="4">
    <location>
        <begin position="27"/>
        <end position="472"/>
    </location>
</feature>
<dbReference type="RefSeq" id="WP_086957678.1">
    <property type="nucleotide sequence ID" value="NZ_AP018045.1"/>
</dbReference>
<evidence type="ECO:0000313" key="8">
    <source>
        <dbReference type="Proteomes" id="UP000516656"/>
    </source>
</evidence>
<dbReference type="EMBL" id="CP061854">
    <property type="protein sequence ID" value="QOD55880.1"/>
    <property type="molecule type" value="Genomic_DNA"/>
</dbReference>
<evidence type="ECO:0000256" key="3">
    <source>
        <dbReference type="ARBA" id="ARBA00022729"/>
    </source>
</evidence>
<dbReference type="PANTHER" id="PTHR34596">
    <property type="entry name" value="CHITOPORIN"/>
    <property type="match status" value="1"/>
</dbReference>
<dbReference type="PANTHER" id="PTHR34596:SF2">
    <property type="entry name" value="CHITOPORIN"/>
    <property type="match status" value="1"/>
</dbReference>
<evidence type="ECO:0000313" key="7">
    <source>
        <dbReference type="Proteomes" id="UP000218676"/>
    </source>
</evidence>
<reference evidence="7" key="2">
    <citation type="submission" date="2017-05" db="EMBL/GenBank/DDBJ databases">
        <title>Whole genome sequence of fish pathogenic bacteria, Photobacterium damselae subsp. piscicida, strain 91-197, isolated from hybrid striped bass (Morone sp.) in USA.</title>
        <authorList>
            <person name="Teru Y."/>
            <person name="Hikima J."/>
            <person name="Kono T."/>
            <person name="Sakai M."/>
            <person name="Takano T."/>
            <person name="Hawke J.P."/>
            <person name="Takeyama H."/>
            <person name="Aoki T."/>
        </authorList>
    </citation>
    <scope>NUCLEOTIDE SEQUENCE [LARGE SCALE GENOMIC DNA]</scope>
    <source>
        <strain evidence="7">91-197</strain>
    </source>
</reference>
<reference evidence="6 8" key="3">
    <citation type="submission" date="2020-09" db="EMBL/GenBank/DDBJ databases">
        <title>Complete, closed and curated genome sequences of Photobacterium damselae subsp. piscicida isolates from Australia indicate localised evolution and additional plasmid-borne pathogenicity mechanisms.</title>
        <authorList>
            <person name="Baseggio L."/>
            <person name="Silayeva O."/>
            <person name="Buller N."/>
            <person name="Landos M."/>
            <person name="Engelstaedter J."/>
            <person name="Barnes A.C."/>
        </authorList>
    </citation>
    <scope>NUCLEOTIDE SEQUENCE [LARGE SCALE GENOMIC DNA]</scope>
    <source>
        <strain evidence="6 8">AS-16-0540-1</strain>
    </source>
</reference>
<dbReference type="Gene3D" id="2.40.160.10">
    <property type="entry name" value="Porin"/>
    <property type="match status" value="1"/>
</dbReference>
<evidence type="ECO:0000256" key="2">
    <source>
        <dbReference type="ARBA" id="ARBA00022448"/>
    </source>
</evidence>
<keyword evidence="3 4" id="KW-0732">Signal</keyword>
<name>A0A1V1V9I9_PHODP</name>
<sequence>MEAKFFKVSALTAAMVGAFVAMPVMATEDSAAGPAYVEAVNEFIEGSTLAGVAVVDTRSRTRTTGKPGAPKGSDDRWSRLNYSSYNLILDFTSGYHDGWLGADLGGYFSGDLYNDSAVNGGTGEYLCNEISTCNNLDWGAGDGQQFKVTRAALKFKAGEAVDGRFGFTQANGNGVIGNVWSFVPGTYRGAELNANLDRFKLTYFIADQFTAPWLLSENDYAPALWADTSWSMVHSLGFSGNVSDQLFIQLGLGQATDVRYANGVDWDAGVVNSYHGETDTTGYKAYAKYTFNENMSLAYDFYGVNDDVQYDGLGFTTGLSFNAKFGQFSWMSDLQYASSKNDRDVNPRMIYTYGMTNGTYSLWWDALSDWNKSGEVAWYNRISYDQGNGWNYYLGFGYGTGSKSAAEGAKGDWDYESEYAFNATIAYSLQSGALKGTTLRLHGTVLERDEYAGAASADETDLRFQVVIPYTF</sequence>
<keyword evidence="2" id="KW-0813">Transport</keyword>
<accession>A0A1V1V9I9</accession>
<evidence type="ECO:0000313" key="5">
    <source>
        <dbReference type="EMBL" id="BAX52240.1"/>
    </source>
</evidence>
<organism evidence="6 8">
    <name type="scientific">Photobacterium damsela subsp. piscicida</name>
    <name type="common">Pasteurella piscicida</name>
    <dbReference type="NCBI Taxonomy" id="38294"/>
    <lineage>
        <taxon>Bacteria</taxon>
        <taxon>Pseudomonadati</taxon>
        <taxon>Pseudomonadota</taxon>
        <taxon>Gammaproteobacteria</taxon>
        <taxon>Vibrionales</taxon>
        <taxon>Vibrionaceae</taxon>
        <taxon>Photobacterium</taxon>
    </lineage>
</organism>
<evidence type="ECO:0000313" key="6">
    <source>
        <dbReference type="EMBL" id="QOD55880.1"/>
    </source>
</evidence>
<proteinExistence type="inferred from homology"/>
<feature type="signal peptide" evidence="4">
    <location>
        <begin position="1"/>
        <end position="26"/>
    </location>
</feature>
<dbReference type="Proteomes" id="UP000516656">
    <property type="component" value="Chromosome 1"/>
</dbReference>
<dbReference type="InterPro" id="IPR005318">
    <property type="entry name" value="OM_porin_bac"/>
</dbReference>
<dbReference type="EMBL" id="AP018045">
    <property type="protein sequence ID" value="BAX52240.1"/>
    <property type="molecule type" value="Genomic_DNA"/>
</dbReference>
<dbReference type="GO" id="GO:0016020">
    <property type="term" value="C:membrane"/>
    <property type="evidence" value="ECO:0007669"/>
    <property type="project" value="InterPro"/>
</dbReference>
<evidence type="ECO:0000256" key="4">
    <source>
        <dbReference type="SAM" id="SignalP"/>
    </source>
</evidence>
<dbReference type="GO" id="GO:0015288">
    <property type="term" value="F:porin activity"/>
    <property type="evidence" value="ECO:0007669"/>
    <property type="project" value="TreeGrafter"/>
</dbReference>
<gene>
    <name evidence="6" type="ORF">IC627_11405</name>
    <name evidence="5" type="ORF">PDPUS_1_00866</name>
</gene>